<organism evidence="1 2">
    <name type="scientific">Staphylotrichum tortipilum</name>
    <dbReference type="NCBI Taxonomy" id="2831512"/>
    <lineage>
        <taxon>Eukaryota</taxon>
        <taxon>Fungi</taxon>
        <taxon>Dikarya</taxon>
        <taxon>Ascomycota</taxon>
        <taxon>Pezizomycotina</taxon>
        <taxon>Sordariomycetes</taxon>
        <taxon>Sordariomycetidae</taxon>
        <taxon>Sordariales</taxon>
        <taxon>Chaetomiaceae</taxon>
        <taxon>Staphylotrichum</taxon>
    </lineage>
</organism>
<dbReference type="AlphaFoldDB" id="A0AAN6MMX9"/>
<reference evidence="1" key="1">
    <citation type="journal article" date="2023" name="Mol. Phylogenet. Evol.">
        <title>Genome-scale phylogeny and comparative genomics of the fungal order Sordariales.</title>
        <authorList>
            <person name="Hensen N."/>
            <person name="Bonometti L."/>
            <person name="Westerberg I."/>
            <person name="Brannstrom I.O."/>
            <person name="Guillou S."/>
            <person name="Cros-Aarteil S."/>
            <person name="Calhoun S."/>
            <person name="Haridas S."/>
            <person name="Kuo A."/>
            <person name="Mondo S."/>
            <person name="Pangilinan J."/>
            <person name="Riley R."/>
            <person name="LaButti K."/>
            <person name="Andreopoulos B."/>
            <person name="Lipzen A."/>
            <person name="Chen C."/>
            <person name="Yan M."/>
            <person name="Daum C."/>
            <person name="Ng V."/>
            <person name="Clum A."/>
            <person name="Steindorff A."/>
            <person name="Ohm R.A."/>
            <person name="Martin F."/>
            <person name="Silar P."/>
            <person name="Natvig D.O."/>
            <person name="Lalanne C."/>
            <person name="Gautier V."/>
            <person name="Ament-Velasquez S.L."/>
            <person name="Kruys A."/>
            <person name="Hutchinson M.I."/>
            <person name="Powell A.J."/>
            <person name="Barry K."/>
            <person name="Miller A.N."/>
            <person name="Grigoriev I.V."/>
            <person name="Debuchy R."/>
            <person name="Gladieux P."/>
            <person name="Hiltunen Thoren M."/>
            <person name="Johannesson H."/>
        </authorList>
    </citation>
    <scope>NUCLEOTIDE SEQUENCE</scope>
    <source>
        <strain evidence="1">CBS 103.79</strain>
    </source>
</reference>
<protein>
    <submittedName>
        <fullName evidence="1">Uncharacterized protein</fullName>
    </submittedName>
</protein>
<dbReference type="EMBL" id="MU855439">
    <property type="protein sequence ID" value="KAK3903594.1"/>
    <property type="molecule type" value="Genomic_DNA"/>
</dbReference>
<sequence>MQRNTAAAGVGARVLGEIEETTLDEVLASLRATFPTTTTKDTTTTITDAATTTTSANPPLTQPKTFPLPALNALVHRHFRATHCAPLSLTGRHRELLYPLIATLIAPPHNQAVSIVDFEGRFDPVRLLSTPPFPVEGIPGYALRRADLLHVHVLRPPPRGPPGHVAAQVAQMEGYMLYGAHASRGREWWGTVVIGGGTEPAGGVGAGGAAQVAVTADWRGWMRVERVWVRGFGEVGVEEALEGREGREREVEQGRWVGVSPWGSVGFGGVGGGGWLMVGDGVKYLKEM</sequence>
<comment type="caution">
    <text evidence="1">The sequence shown here is derived from an EMBL/GenBank/DDBJ whole genome shotgun (WGS) entry which is preliminary data.</text>
</comment>
<evidence type="ECO:0000313" key="1">
    <source>
        <dbReference type="EMBL" id="KAK3903594.1"/>
    </source>
</evidence>
<keyword evidence="2" id="KW-1185">Reference proteome</keyword>
<proteinExistence type="predicted"/>
<evidence type="ECO:0000313" key="2">
    <source>
        <dbReference type="Proteomes" id="UP001303889"/>
    </source>
</evidence>
<dbReference type="Proteomes" id="UP001303889">
    <property type="component" value="Unassembled WGS sequence"/>
</dbReference>
<gene>
    <name evidence="1" type="ORF">C8A05DRAFT_43199</name>
</gene>
<reference evidence="1" key="2">
    <citation type="submission" date="2023-05" db="EMBL/GenBank/DDBJ databases">
        <authorList>
            <consortium name="Lawrence Berkeley National Laboratory"/>
            <person name="Steindorff A."/>
            <person name="Hensen N."/>
            <person name="Bonometti L."/>
            <person name="Westerberg I."/>
            <person name="Brannstrom I.O."/>
            <person name="Guillou S."/>
            <person name="Cros-Aarteil S."/>
            <person name="Calhoun S."/>
            <person name="Haridas S."/>
            <person name="Kuo A."/>
            <person name="Mondo S."/>
            <person name="Pangilinan J."/>
            <person name="Riley R."/>
            <person name="Labutti K."/>
            <person name="Andreopoulos B."/>
            <person name="Lipzen A."/>
            <person name="Chen C."/>
            <person name="Yanf M."/>
            <person name="Daum C."/>
            <person name="Ng V."/>
            <person name="Clum A."/>
            <person name="Ohm R."/>
            <person name="Martin F."/>
            <person name="Silar P."/>
            <person name="Natvig D."/>
            <person name="Lalanne C."/>
            <person name="Gautier V."/>
            <person name="Ament-Velasquez S.L."/>
            <person name="Kruys A."/>
            <person name="Hutchinson M.I."/>
            <person name="Powell A.J."/>
            <person name="Barry K."/>
            <person name="Miller A.N."/>
            <person name="Grigoriev I.V."/>
            <person name="Debuchy R."/>
            <person name="Gladieux P."/>
            <person name="Thoren M.H."/>
            <person name="Johannesson H."/>
        </authorList>
    </citation>
    <scope>NUCLEOTIDE SEQUENCE</scope>
    <source>
        <strain evidence="1">CBS 103.79</strain>
    </source>
</reference>
<name>A0AAN6MMX9_9PEZI</name>
<accession>A0AAN6MMX9</accession>